<dbReference type="STRING" id="454194.PYK22_01101"/>
<organism evidence="2 3">
    <name type="scientific">Pyrinomonas methylaliphatogenes</name>
    <dbReference type="NCBI Taxonomy" id="454194"/>
    <lineage>
        <taxon>Bacteria</taxon>
        <taxon>Pseudomonadati</taxon>
        <taxon>Acidobacteriota</taxon>
        <taxon>Blastocatellia</taxon>
        <taxon>Blastocatellales</taxon>
        <taxon>Pyrinomonadaceae</taxon>
        <taxon>Pyrinomonas</taxon>
    </lineage>
</organism>
<accession>A0A0B6WV06</accession>
<dbReference type="Proteomes" id="UP000031518">
    <property type="component" value="Unassembled WGS sequence"/>
</dbReference>
<protein>
    <submittedName>
        <fullName evidence="2">Uncharacterized protein</fullName>
    </submittedName>
</protein>
<name>A0A0B6WV06_9BACT</name>
<dbReference type="RefSeq" id="WP_175577164.1">
    <property type="nucleotide sequence ID" value="NZ_CBXV010000004.1"/>
</dbReference>
<keyword evidence="1" id="KW-0175">Coiled coil</keyword>
<evidence type="ECO:0000313" key="2">
    <source>
        <dbReference type="EMBL" id="CDM65103.1"/>
    </source>
</evidence>
<keyword evidence="3" id="KW-1185">Reference proteome</keyword>
<reference evidence="2 3" key="1">
    <citation type="submission" date="2013-12" db="EMBL/GenBank/DDBJ databases">
        <authorList>
            <person name="Stott M."/>
        </authorList>
    </citation>
    <scope>NUCLEOTIDE SEQUENCE [LARGE SCALE GENOMIC DNA]</scope>
    <source>
        <strain evidence="2 3">K22</strain>
    </source>
</reference>
<dbReference type="PANTHER" id="PTHR38753">
    <property type="entry name" value="SLR1441 PROTEIN"/>
    <property type="match status" value="1"/>
</dbReference>
<dbReference type="EMBL" id="CBXV010000004">
    <property type="protein sequence ID" value="CDM65103.1"/>
    <property type="molecule type" value="Genomic_DNA"/>
</dbReference>
<proteinExistence type="predicted"/>
<evidence type="ECO:0000313" key="3">
    <source>
        <dbReference type="Proteomes" id="UP000031518"/>
    </source>
</evidence>
<gene>
    <name evidence="2" type="ORF">PYK22_01101</name>
</gene>
<feature type="coiled-coil region" evidence="1">
    <location>
        <begin position="39"/>
        <end position="70"/>
    </location>
</feature>
<sequence length="435" mass="50960">MIREEFLELLRTDAAFREEVRRQLLTESLLALPERFDRLTKAVDELAITVRELAEAQRRTDERLAEFQQRTDERFAELAEAQRRTDERLAEFQQRTDERFAELAEAQRRTDERLAEFQQRTDERFAELAEAQLRTDERLAELAEAQRRTDERLAEFQQRTDERFAELAEAQRRTDERLAEFQQRTDERFAELAEAQRRTDERLAEFQQRTDESFAALAEFQRRTDERFAELAEAQRRTDERLAELAEAQRRTEAEIAKLAEAQQHTEATMREMQLVLQELATWQRGEAGRREGERYERDVIRRAPVLFNGGQGGPPDQPQVQQRLTKILRPLLEELETKREADPFLADLIWWKGETVIVAEVSNRVNGYDVIRAANRAETLRRAGAQAVPVVIGADWANDESSYEAKMHKVEWKTESDVSEGFLQLRRLPANGDV</sequence>
<evidence type="ECO:0000256" key="1">
    <source>
        <dbReference type="SAM" id="Coils"/>
    </source>
</evidence>
<dbReference type="AlphaFoldDB" id="A0A0B6WV06"/>
<dbReference type="PANTHER" id="PTHR38753:SF1">
    <property type="entry name" value="SLR1441 PROTEIN"/>
    <property type="match status" value="1"/>
</dbReference>
<feature type="coiled-coil region" evidence="1">
    <location>
        <begin position="229"/>
        <end position="265"/>
    </location>
</feature>
<reference evidence="2 3" key="2">
    <citation type="submission" date="2015-01" db="EMBL/GenBank/DDBJ databases">
        <title>Complete genome sequence of Pyrinomonas methylaliphatogenes type strain K22T.</title>
        <authorList>
            <person name="Lee K.C.Y."/>
            <person name="Power J.F."/>
            <person name="Dunfield P.F."/>
            <person name="Morgan X.C."/>
            <person name="Huttenhower C."/>
            <person name="Stott M.B."/>
        </authorList>
    </citation>
    <scope>NUCLEOTIDE SEQUENCE [LARGE SCALE GENOMIC DNA]</scope>
    <source>
        <strain evidence="2 3">K22</strain>
    </source>
</reference>
<feature type="coiled-coil region" evidence="1">
    <location>
        <begin position="126"/>
        <end position="159"/>
    </location>
</feature>